<dbReference type="InterPro" id="IPR027266">
    <property type="entry name" value="TrmE/GcvT-like"/>
</dbReference>
<dbReference type="PIRSF" id="PIRSF006487">
    <property type="entry name" value="GcvT"/>
    <property type="match status" value="1"/>
</dbReference>
<keyword evidence="4" id="KW-1185">Reference proteome</keyword>
<evidence type="ECO:0000313" key="3">
    <source>
        <dbReference type="EMBL" id="ASC73525.1"/>
    </source>
</evidence>
<dbReference type="GO" id="GO:0032259">
    <property type="term" value="P:methylation"/>
    <property type="evidence" value="ECO:0007669"/>
    <property type="project" value="UniProtKB-KW"/>
</dbReference>
<dbReference type="EC" id="2.1.2.10" evidence="3"/>
<organism evidence="3 4">
    <name type="scientific">Halomicronema hongdechloris C2206</name>
    <dbReference type="NCBI Taxonomy" id="1641165"/>
    <lineage>
        <taxon>Bacteria</taxon>
        <taxon>Bacillati</taxon>
        <taxon>Cyanobacteriota</taxon>
        <taxon>Cyanophyceae</taxon>
        <taxon>Nodosilineales</taxon>
        <taxon>Nodosilineaceae</taxon>
        <taxon>Halomicronema</taxon>
    </lineage>
</organism>
<keyword evidence="1" id="KW-0809">Transit peptide</keyword>
<dbReference type="GO" id="GO:0004047">
    <property type="term" value="F:aminomethyltransferase activity"/>
    <property type="evidence" value="ECO:0007669"/>
    <property type="project" value="UniProtKB-EC"/>
</dbReference>
<dbReference type="OrthoDB" id="9796287at2"/>
<keyword evidence="3" id="KW-0808">Transferase</keyword>
<dbReference type="AlphaFoldDB" id="A0A1Z3HTB6"/>
<dbReference type="RefSeq" id="WP_080814029.1">
    <property type="nucleotide sequence ID" value="NZ_CP021983.2"/>
</dbReference>
<reference evidence="3 4" key="1">
    <citation type="journal article" date="2016" name="Biochim. Biophys. Acta">
        <title>Characterization of red-shifted phycobilisomes isolated from the chlorophyll f-containing cyanobacterium Halomicronema hongdechloris.</title>
        <authorList>
            <person name="Li Y."/>
            <person name="Lin Y."/>
            <person name="Garvey C.J."/>
            <person name="Birch D."/>
            <person name="Corkery R.W."/>
            <person name="Loughlin P.C."/>
            <person name="Scheer H."/>
            <person name="Willows R.D."/>
            <person name="Chen M."/>
        </authorList>
    </citation>
    <scope>NUCLEOTIDE SEQUENCE [LARGE SCALE GENOMIC DNA]</scope>
    <source>
        <strain evidence="3 4">C2206</strain>
    </source>
</reference>
<dbReference type="PANTHER" id="PTHR43757:SF14">
    <property type="entry name" value="GLYCINE CLEAVAGE T-PROTEIN FAMILY"/>
    <property type="match status" value="1"/>
</dbReference>
<dbReference type="InterPro" id="IPR028896">
    <property type="entry name" value="GcvT/YgfZ/DmdA"/>
</dbReference>
<dbReference type="NCBIfam" id="TIGR03317">
    <property type="entry name" value="ygfZ_signature"/>
    <property type="match status" value="1"/>
</dbReference>
<protein>
    <submittedName>
        <fullName evidence="3">Aminomethyltransferase</fullName>
        <ecNumber evidence="3">2.1.2.10</ecNumber>
    </submittedName>
</protein>
<sequence>MTDPLRQLQASAGATLSDQSVPLSFGNDAVALQAAEQGAALVDCCHWGRIRLGDADRLRFLHNQTTNSFQQRQPGEICNTVFVTSTARTIDLATAYILEEAVLLLVSPGQAQRLMEWMDRFIFFADKVSLTDVTAETATFSLVGPVSQTLLTKVGAEVVADLAPGQHRHCSLGDLDVHIAAGSGLTLPGYTLICAIDQAAPLWQRLTEVGAVPLGEQEWQHLRIRQGRPMPGAELSDDYNPLEAGLWSAIAFDKGCYIGQETIARLNTYQGVKQQLWGLKLSTPESPGTPITVEGRKVGQLTSVVETPEGPFGLGYIRTKSGGAGLQVQVGNSEATVLDIPFASRGYLAVQPSE</sequence>
<accession>A0A1Z3HTB6</accession>
<feature type="domain" description="GCVT N-terminal" evidence="2">
    <location>
        <begin position="33"/>
        <end position="254"/>
    </location>
</feature>
<name>A0A1Z3HTB6_9CYAN</name>
<proteinExistence type="predicted"/>
<evidence type="ECO:0000313" key="4">
    <source>
        <dbReference type="Proteomes" id="UP000191901"/>
    </source>
</evidence>
<gene>
    <name evidence="3" type="primary">gcvT_2</name>
    <name evidence="3" type="ORF">XM38_044920</name>
</gene>
<dbReference type="InterPro" id="IPR006222">
    <property type="entry name" value="GCVT_N"/>
</dbReference>
<dbReference type="EMBL" id="CP021983">
    <property type="protein sequence ID" value="ASC73525.1"/>
    <property type="molecule type" value="Genomic_DNA"/>
</dbReference>
<dbReference type="SUPFAM" id="SSF103025">
    <property type="entry name" value="Folate-binding domain"/>
    <property type="match status" value="1"/>
</dbReference>
<dbReference type="Pfam" id="PF01571">
    <property type="entry name" value="GCV_T"/>
    <property type="match status" value="1"/>
</dbReference>
<evidence type="ECO:0000259" key="2">
    <source>
        <dbReference type="Pfam" id="PF01571"/>
    </source>
</evidence>
<dbReference type="KEGG" id="hhg:XM38_044920"/>
<evidence type="ECO:0000256" key="1">
    <source>
        <dbReference type="ARBA" id="ARBA00022946"/>
    </source>
</evidence>
<dbReference type="GO" id="GO:0008168">
    <property type="term" value="F:methyltransferase activity"/>
    <property type="evidence" value="ECO:0007669"/>
    <property type="project" value="UniProtKB-KW"/>
</dbReference>
<dbReference type="STRING" id="1641165.XM38_26440"/>
<dbReference type="Proteomes" id="UP000191901">
    <property type="component" value="Chromosome"/>
</dbReference>
<dbReference type="PANTHER" id="PTHR43757">
    <property type="entry name" value="AMINOMETHYLTRANSFERASE"/>
    <property type="match status" value="1"/>
</dbReference>
<dbReference type="InterPro" id="IPR017703">
    <property type="entry name" value="YgfZ/GCV_T_CS"/>
</dbReference>
<dbReference type="Gene3D" id="3.30.1360.120">
    <property type="entry name" value="Probable tRNA modification gtpase trme, domain 1"/>
    <property type="match status" value="1"/>
</dbReference>